<keyword evidence="2" id="KW-1185">Reference proteome</keyword>
<organism evidence="1 2">
    <name type="scientific">Dermatophagoides farinae</name>
    <name type="common">American house dust mite</name>
    <dbReference type="NCBI Taxonomy" id="6954"/>
    <lineage>
        <taxon>Eukaryota</taxon>
        <taxon>Metazoa</taxon>
        <taxon>Ecdysozoa</taxon>
        <taxon>Arthropoda</taxon>
        <taxon>Chelicerata</taxon>
        <taxon>Arachnida</taxon>
        <taxon>Acari</taxon>
        <taxon>Acariformes</taxon>
        <taxon>Sarcoptiformes</taxon>
        <taxon>Astigmata</taxon>
        <taxon>Psoroptidia</taxon>
        <taxon>Analgoidea</taxon>
        <taxon>Pyroglyphidae</taxon>
        <taxon>Dermatophagoidinae</taxon>
        <taxon>Dermatophagoides</taxon>
    </lineage>
</organism>
<reference evidence="1" key="2">
    <citation type="journal article" date="2022" name="Res Sq">
        <title>Comparative Genomics Reveals Insights into the Divergent Evolution of Astigmatic Mites and Household Pest Adaptations.</title>
        <authorList>
            <person name="Xiong Q."/>
            <person name="Wan A.T.-Y."/>
            <person name="Liu X.-Y."/>
            <person name="Fung C.S.-H."/>
            <person name="Xiao X."/>
            <person name="Malainual N."/>
            <person name="Hou J."/>
            <person name="Wang L."/>
            <person name="Wang M."/>
            <person name="Yang K."/>
            <person name="Cui Y."/>
            <person name="Leung E."/>
            <person name="Nong W."/>
            <person name="Shin S.-K."/>
            <person name="Au S."/>
            <person name="Jeong K.Y."/>
            <person name="Chew F.T."/>
            <person name="Hui J."/>
            <person name="Leung T.F."/>
            <person name="Tungtrongchitr A."/>
            <person name="Zhong N."/>
            <person name="Liu Z."/>
            <person name="Tsui S."/>
        </authorList>
    </citation>
    <scope>NUCLEOTIDE SEQUENCE</scope>
    <source>
        <strain evidence="1">Derf</strain>
        <tissue evidence="1">Whole organism</tissue>
    </source>
</reference>
<name>A0A922HVY5_DERFA</name>
<dbReference type="AlphaFoldDB" id="A0A922HVY5"/>
<evidence type="ECO:0000313" key="1">
    <source>
        <dbReference type="EMBL" id="KAH9511469.1"/>
    </source>
</evidence>
<sequence length="59" mass="6867">MKWNVSFGNITDFWTFVFWIPFQCDFKTVYIWQNSSTTTIMTIITTSTTASKISNSSQL</sequence>
<dbReference type="EMBL" id="ASGP02000004">
    <property type="protein sequence ID" value="KAH9511469.1"/>
    <property type="molecule type" value="Genomic_DNA"/>
</dbReference>
<reference evidence="1" key="1">
    <citation type="submission" date="2013-05" db="EMBL/GenBank/DDBJ databases">
        <authorList>
            <person name="Yim A.K.Y."/>
            <person name="Chan T.F."/>
            <person name="Ji K.M."/>
            <person name="Liu X.Y."/>
            <person name="Zhou J.W."/>
            <person name="Li R.Q."/>
            <person name="Yang K.Y."/>
            <person name="Li J."/>
            <person name="Li M."/>
            <person name="Law P.T.W."/>
            <person name="Wu Y.L."/>
            <person name="Cai Z.L."/>
            <person name="Qin H."/>
            <person name="Bao Y."/>
            <person name="Leung R.K.K."/>
            <person name="Ng P.K.S."/>
            <person name="Zou J."/>
            <person name="Zhong X.J."/>
            <person name="Ran P.X."/>
            <person name="Zhong N.S."/>
            <person name="Liu Z.G."/>
            <person name="Tsui S.K.W."/>
        </authorList>
    </citation>
    <scope>NUCLEOTIDE SEQUENCE</scope>
    <source>
        <strain evidence="1">Derf</strain>
        <tissue evidence="1">Whole organism</tissue>
    </source>
</reference>
<gene>
    <name evidence="1" type="ORF">DERF_009930</name>
</gene>
<evidence type="ECO:0000313" key="2">
    <source>
        <dbReference type="Proteomes" id="UP000790347"/>
    </source>
</evidence>
<dbReference type="Proteomes" id="UP000790347">
    <property type="component" value="Unassembled WGS sequence"/>
</dbReference>
<accession>A0A922HVY5</accession>
<proteinExistence type="predicted"/>
<comment type="caution">
    <text evidence="1">The sequence shown here is derived from an EMBL/GenBank/DDBJ whole genome shotgun (WGS) entry which is preliminary data.</text>
</comment>
<protein>
    <submittedName>
        <fullName evidence="1">Uncharacterized protein</fullName>
    </submittedName>
</protein>